<dbReference type="Gene3D" id="1.10.287.70">
    <property type="match status" value="1"/>
</dbReference>
<keyword evidence="6 8" id="KW-0472">Membrane</keyword>
<dbReference type="EMBL" id="GG662667">
    <property type="protein sequence ID" value="EAR97190.2"/>
    <property type="molecule type" value="Genomic_DNA"/>
</dbReference>
<name>I7M1M6_TETTS</name>
<feature type="compositionally biased region" description="Low complexity" evidence="7">
    <location>
        <begin position="864"/>
        <end position="880"/>
    </location>
</feature>
<feature type="domain" description="Cyclic nucleotide-binding" evidence="9">
    <location>
        <begin position="600"/>
        <end position="707"/>
    </location>
</feature>
<keyword evidence="5" id="KW-0406">Ion transport</keyword>
<dbReference type="GeneID" id="7832918"/>
<organism evidence="10 11">
    <name type="scientific">Tetrahymena thermophila (strain SB210)</name>
    <dbReference type="NCBI Taxonomy" id="312017"/>
    <lineage>
        <taxon>Eukaryota</taxon>
        <taxon>Sar</taxon>
        <taxon>Alveolata</taxon>
        <taxon>Ciliophora</taxon>
        <taxon>Intramacronucleata</taxon>
        <taxon>Oligohymenophorea</taxon>
        <taxon>Hymenostomatida</taxon>
        <taxon>Tetrahymenina</taxon>
        <taxon>Tetrahymenidae</taxon>
        <taxon>Tetrahymena</taxon>
    </lineage>
</organism>
<feature type="transmembrane region" description="Helical" evidence="8">
    <location>
        <begin position="369"/>
        <end position="390"/>
    </location>
</feature>
<sequence>MRDSQSLKSQYQFDNFLSVQTENQDSENMKELDGKEKNDFNNINEINAFSPLFQQCFDEDLNMKDLIPKIDLNKDGREVRQLETLFTQEDEQMLEKNILRQDQSNKIRAHNILTQKSSDQNSICLSQQNQLFDLELKNTQDSKIVDANSNNIRNSYASYNLSQLTEKIRNSIIKNRKIQQISPNFQPENKSKKNSLINFTGLDLNQKKSNQSNRKWNVAVNLSTALRVKQKLKSFLPQKFSKVSQYELTLIGDASYMNEKNNLIEINHKYKLLSDLISHKFHPESMFVIIFKLITLIITTLNIIIIPMIITFNFQSNQIFSTFYTLSLIVFFIRMIIKFKTAIYDKGEIIYSSSLIIKNYVKDGFILDVISLIGYVLGIYSSYFFLFTFLRVNNIMKLMDDINNRFYLTEKYQKFWVLTKLFAMIILMNHFFACFFHYIGNYFQNDPSDTWIKTQGLDSCDWIQRYTEALYFSFITCITIGYGDITPKNDYERLTVIIFSCLSTVCFSYSVNTIGSILQDYQNKYQKYIQMRYNAIKFMGNRKINKELQMRALKYIEYIQTIEEDSPENGLSVVNQMSSQLKFQIFSDFYGKILSQHKYFALNYSKQTINKLSSRVQEKLFVPGEVIFEQGEQDMRLFYLIKGECEYYLQNKGGNKHSQIQSIAFTNEQNFFGYKGFISGIPREMSCRSTNITHVFYISRDDLISVLKEDPLDYEQFCKVRDQYQLYTSSLGEQCFTCKSYKHTMIQCPKIHFSKNRQLLMYKYNYSADQIRQYKKRKCLKYATILNMDLISFCAKKYRKNITTSLNRQRNDAPNNKFNENYQECLIPDKIYSLQYPYVKFQGQTFKDIKLYDNQDLDSDSFSDSDSSYSQSSLPSQQTINEDQYNEDLEENDDDQDDFNNQKQLFLQNSKKSSQDQENKQLQSNDDIDLFQENKIKRNNFMQRKLSYSPTKKKSSSPDRKKDSHQNSQQKQEEGEINMKKKLFTKQVESKNQGDIAKKINSQNKINSLEDLEKQQCNQQQNNSSNPTSFSQMCLSKKSSKQRNLNDQNKNQKQLQKHHIEFNIDNISIQNWFESKKSYKSQKSQKLFDRSDKPGSIESLQNENKLYKSMSHKMQEKCNIQKQQIRRQKAIKSMTLLLKQNSYKEQKQINNNINELHLELSKQKFNQILEKQNQFMQQIAKSIQQLQESQKNNILNLADHSASQHEQNSKDNEQMKLHRINVKNTQQIDSDLFFYEFDSVKEFKKYFPYNNASSVCQSLKPKVNQNQQINNQRYSFLSKRSIYQKKNSLLLKSKSEFYKQKQQQDKE</sequence>
<dbReference type="InParanoid" id="I7M1M6"/>
<dbReference type="Gene3D" id="2.60.120.10">
    <property type="entry name" value="Jelly Rolls"/>
    <property type="match status" value="1"/>
</dbReference>
<evidence type="ECO:0000256" key="5">
    <source>
        <dbReference type="ARBA" id="ARBA00023065"/>
    </source>
</evidence>
<evidence type="ECO:0000256" key="7">
    <source>
        <dbReference type="SAM" id="MobiDB-lite"/>
    </source>
</evidence>
<evidence type="ECO:0000256" key="1">
    <source>
        <dbReference type="ARBA" id="ARBA00004141"/>
    </source>
</evidence>
<dbReference type="GO" id="GO:0042391">
    <property type="term" value="P:regulation of membrane potential"/>
    <property type="evidence" value="ECO:0007669"/>
    <property type="project" value="TreeGrafter"/>
</dbReference>
<dbReference type="SUPFAM" id="SSF81324">
    <property type="entry name" value="Voltage-gated potassium channels"/>
    <property type="match status" value="1"/>
</dbReference>
<dbReference type="RefSeq" id="XP_001017435.2">
    <property type="nucleotide sequence ID" value="XM_001017435.2"/>
</dbReference>
<gene>
    <name evidence="10" type="ORF">TTHERM_00481240</name>
</gene>
<keyword evidence="3 8" id="KW-0812">Transmembrane</keyword>
<keyword evidence="11" id="KW-1185">Reference proteome</keyword>
<comment type="subcellular location">
    <subcellularLocation>
        <location evidence="1">Membrane</location>
        <topology evidence="1">Multi-pass membrane protein</topology>
    </subcellularLocation>
</comment>
<dbReference type="SUPFAM" id="SSF51206">
    <property type="entry name" value="cAMP-binding domain-like"/>
    <property type="match status" value="1"/>
</dbReference>
<dbReference type="SMART" id="SM00100">
    <property type="entry name" value="cNMP"/>
    <property type="match status" value="1"/>
</dbReference>
<proteinExistence type="predicted"/>
<dbReference type="PROSITE" id="PS50042">
    <property type="entry name" value="CNMP_BINDING_3"/>
    <property type="match status" value="1"/>
</dbReference>
<evidence type="ECO:0000256" key="2">
    <source>
        <dbReference type="ARBA" id="ARBA00022448"/>
    </source>
</evidence>
<feature type="region of interest" description="Disordered" evidence="7">
    <location>
        <begin position="860"/>
        <end position="880"/>
    </location>
</feature>
<keyword evidence="2" id="KW-0813">Transport</keyword>
<keyword evidence="4 8" id="KW-1133">Transmembrane helix</keyword>
<feature type="compositionally biased region" description="Low complexity" evidence="7">
    <location>
        <begin position="1042"/>
        <end position="1054"/>
    </location>
</feature>
<feature type="region of interest" description="Disordered" evidence="7">
    <location>
        <begin position="909"/>
        <end position="981"/>
    </location>
</feature>
<dbReference type="PANTHER" id="PTHR10217">
    <property type="entry name" value="VOLTAGE AND LIGAND GATED POTASSIUM CHANNEL"/>
    <property type="match status" value="1"/>
</dbReference>
<feature type="transmembrane region" description="Helical" evidence="8">
    <location>
        <begin position="494"/>
        <end position="511"/>
    </location>
</feature>
<feature type="region of interest" description="Disordered" evidence="7">
    <location>
        <begin position="1014"/>
        <end position="1056"/>
    </location>
</feature>
<dbReference type="Proteomes" id="UP000009168">
    <property type="component" value="Unassembled WGS sequence"/>
</dbReference>
<evidence type="ECO:0000259" key="9">
    <source>
        <dbReference type="PROSITE" id="PS50042"/>
    </source>
</evidence>
<dbReference type="Pfam" id="PF00520">
    <property type="entry name" value="Ion_trans"/>
    <property type="match status" value="1"/>
</dbReference>
<dbReference type="InterPro" id="IPR014710">
    <property type="entry name" value="RmlC-like_jellyroll"/>
</dbReference>
<dbReference type="OrthoDB" id="426293at2759"/>
<evidence type="ECO:0000313" key="11">
    <source>
        <dbReference type="Proteomes" id="UP000009168"/>
    </source>
</evidence>
<evidence type="ECO:0000256" key="6">
    <source>
        <dbReference type="ARBA" id="ARBA00023136"/>
    </source>
</evidence>
<evidence type="ECO:0000256" key="3">
    <source>
        <dbReference type="ARBA" id="ARBA00022692"/>
    </source>
</evidence>
<reference evidence="11" key="1">
    <citation type="journal article" date="2006" name="PLoS Biol.">
        <title>Macronuclear genome sequence of the ciliate Tetrahymena thermophila, a model eukaryote.</title>
        <authorList>
            <person name="Eisen J.A."/>
            <person name="Coyne R.S."/>
            <person name="Wu M."/>
            <person name="Wu D."/>
            <person name="Thiagarajan M."/>
            <person name="Wortman J.R."/>
            <person name="Badger J.H."/>
            <person name="Ren Q."/>
            <person name="Amedeo P."/>
            <person name="Jones K.M."/>
            <person name="Tallon L.J."/>
            <person name="Delcher A.L."/>
            <person name="Salzberg S.L."/>
            <person name="Silva J.C."/>
            <person name="Haas B.J."/>
            <person name="Majoros W.H."/>
            <person name="Farzad M."/>
            <person name="Carlton J.M."/>
            <person name="Smith R.K. Jr."/>
            <person name="Garg J."/>
            <person name="Pearlman R.E."/>
            <person name="Karrer K.M."/>
            <person name="Sun L."/>
            <person name="Manning G."/>
            <person name="Elde N.C."/>
            <person name="Turkewitz A.P."/>
            <person name="Asai D.J."/>
            <person name="Wilkes D.E."/>
            <person name="Wang Y."/>
            <person name="Cai H."/>
            <person name="Collins K."/>
            <person name="Stewart B.A."/>
            <person name="Lee S.R."/>
            <person name="Wilamowska K."/>
            <person name="Weinberg Z."/>
            <person name="Ruzzo W.L."/>
            <person name="Wloga D."/>
            <person name="Gaertig J."/>
            <person name="Frankel J."/>
            <person name="Tsao C.-C."/>
            <person name="Gorovsky M.A."/>
            <person name="Keeling P.J."/>
            <person name="Waller R.F."/>
            <person name="Patron N.J."/>
            <person name="Cherry J.M."/>
            <person name="Stover N.A."/>
            <person name="Krieger C.J."/>
            <person name="del Toro C."/>
            <person name="Ryder H.F."/>
            <person name="Williamson S.C."/>
            <person name="Barbeau R.A."/>
            <person name="Hamilton E.P."/>
            <person name="Orias E."/>
        </authorList>
    </citation>
    <scope>NUCLEOTIDE SEQUENCE [LARGE SCALE GENOMIC DNA]</scope>
    <source>
        <strain evidence="11">SB210</strain>
    </source>
</reference>
<dbReference type="CDD" id="cd00038">
    <property type="entry name" value="CAP_ED"/>
    <property type="match status" value="1"/>
</dbReference>
<feature type="transmembrane region" description="Helical" evidence="8">
    <location>
        <begin position="463"/>
        <end position="482"/>
    </location>
</feature>
<dbReference type="eggNOG" id="KOG0501">
    <property type="taxonomic scope" value="Eukaryota"/>
</dbReference>
<evidence type="ECO:0000256" key="4">
    <source>
        <dbReference type="ARBA" id="ARBA00022989"/>
    </source>
</evidence>
<dbReference type="Pfam" id="PF00027">
    <property type="entry name" value="cNMP_binding"/>
    <property type="match status" value="1"/>
</dbReference>
<dbReference type="InterPro" id="IPR000595">
    <property type="entry name" value="cNMP-bd_dom"/>
</dbReference>
<feature type="compositionally biased region" description="Low complexity" evidence="7">
    <location>
        <begin position="1015"/>
        <end position="1032"/>
    </location>
</feature>
<dbReference type="KEGG" id="tet:TTHERM_00481240"/>
<accession>I7M1M6</accession>
<dbReference type="GO" id="GO:0005886">
    <property type="term" value="C:plasma membrane"/>
    <property type="evidence" value="ECO:0007669"/>
    <property type="project" value="TreeGrafter"/>
</dbReference>
<feature type="transmembrane region" description="Helical" evidence="8">
    <location>
        <begin position="286"/>
        <end position="312"/>
    </location>
</feature>
<feature type="compositionally biased region" description="Basic and acidic residues" evidence="7">
    <location>
        <begin position="956"/>
        <end position="979"/>
    </location>
</feature>
<protein>
    <submittedName>
        <fullName evidence="10">Cation channel family protein</fullName>
    </submittedName>
</protein>
<dbReference type="GO" id="GO:0005249">
    <property type="term" value="F:voltage-gated potassium channel activity"/>
    <property type="evidence" value="ECO:0007669"/>
    <property type="project" value="TreeGrafter"/>
</dbReference>
<feature type="transmembrane region" description="Helical" evidence="8">
    <location>
        <begin position="421"/>
        <end position="443"/>
    </location>
</feature>
<dbReference type="InterPro" id="IPR050818">
    <property type="entry name" value="KCNH_animal-type"/>
</dbReference>
<dbReference type="InterPro" id="IPR018490">
    <property type="entry name" value="cNMP-bd_dom_sf"/>
</dbReference>
<dbReference type="InterPro" id="IPR005821">
    <property type="entry name" value="Ion_trans_dom"/>
</dbReference>
<dbReference type="PANTHER" id="PTHR10217:SF435">
    <property type="entry name" value="POTASSIUM VOLTAGE-GATED CHANNEL PROTEIN EAG"/>
    <property type="match status" value="1"/>
</dbReference>
<feature type="transmembrane region" description="Helical" evidence="8">
    <location>
        <begin position="319"/>
        <end position="337"/>
    </location>
</feature>
<evidence type="ECO:0000313" key="10">
    <source>
        <dbReference type="EMBL" id="EAR97190.2"/>
    </source>
</evidence>
<evidence type="ECO:0000256" key="8">
    <source>
        <dbReference type="SAM" id="Phobius"/>
    </source>
</evidence>